<dbReference type="HOGENOM" id="CLU_3257399_0_0_9"/>
<name>U2KF50_9FIRM</name>
<dbReference type="AlphaFoldDB" id="U2KF50"/>
<proteinExistence type="predicted"/>
<protein>
    <submittedName>
        <fullName evidence="1">Uncharacterized protein</fullName>
    </submittedName>
</protein>
<dbReference type="EMBL" id="AWVF01000341">
    <property type="protein sequence ID" value="ERJ90887.1"/>
    <property type="molecule type" value="Genomic_DNA"/>
</dbReference>
<accession>U2KF50</accession>
<dbReference type="STRING" id="411473.RUMCAL_02739"/>
<keyword evidence="2" id="KW-1185">Reference proteome</keyword>
<evidence type="ECO:0000313" key="1">
    <source>
        <dbReference type="EMBL" id="ERJ90887.1"/>
    </source>
</evidence>
<organism evidence="1 2">
    <name type="scientific">Ruminococcus callidus ATCC 27760</name>
    <dbReference type="NCBI Taxonomy" id="411473"/>
    <lineage>
        <taxon>Bacteria</taxon>
        <taxon>Bacillati</taxon>
        <taxon>Bacillota</taxon>
        <taxon>Clostridia</taxon>
        <taxon>Eubacteriales</taxon>
        <taxon>Oscillospiraceae</taxon>
        <taxon>Ruminococcus</taxon>
    </lineage>
</organism>
<gene>
    <name evidence="1" type="ORF">RUMCAL_02739</name>
</gene>
<reference evidence="1 2" key="1">
    <citation type="submission" date="2013-07" db="EMBL/GenBank/DDBJ databases">
        <authorList>
            <person name="Weinstock G."/>
            <person name="Sodergren E."/>
            <person name="Wylie T."/>
            <person name="Fulton L."/>
            <person name="Fulton R."/>
            <person name="Fronick C."/>
            <person name="O'Laughlin M."/>
            <person name="Godfrey J."/>
            <person name="Miner T."/>
            <person name="Herter B."/>
            <person name="Appelbaum E."/>
            <person name="Cordes M."/>
            <person name="Lek S."/>
            <person name="Wollam A."/>
            <person name="Pepin K.H."/>
            <person name="Palsikar V.B."/>
            <person name="Mitreva M."/>
            <person name="Wilson R.K."/>
        </authorList>
    </citation>
    <scope>NUCLEOTIDE SEQUENCE [LARGE SCALE GENOMIC DNA]</scope>
    <source>
        <strain evidence="1 2">ATCC 27760</strain>
    </source>
</reference>
<evidence type="ECO:0000313" key="2">
    <source>
        <dbReference type="Proteomes" id="UP000016662"/>
    </source>
</evidence>
<comment type="caution">
    <text evidence="1">The sequence shown here is derived from an EMBL/GenBank/DDBJ whole genome shotgun (WGS) entry which is preliminary data.</text>
</comment>
<sequence>MPNRVRVCGVLQRRNDWGFLCCQLGSPFVIQAPLKRELAAAG</sequence>
<dbReference type="Proteomes" id="UP000016662">
    <property type="component" value="Unassembled WGS sequence"/>
</dbReference>